<feature type="binding site" evidence="4">
    <location>
        <position position="270"/>
    </location>
    <ligand>
        <name>Zn(2+)</name>
        <dbReference type="ChEBI" id="CHEBI:29105"/>
    </ligand>
</feature>
<feature type="active site" description="Proton acceptor" evidence="4">
    <location>
        <position position="262"/>
    </location>
</feature>
<keyword evidence="5" id="KW-0732">Signal</keyword>
<keyword evidence="4" id="KW-0862">Zinc</keyword>
<reference evidence="7" key="1">
    <citation type="submission" date="2019-11" db="UniProtKB">
        <authorList>
            <consortium name="WormBaseParasite"/>
        </authorList>
    </citation>
    <scope>IDENTIFICATION</scope>
</reference>
<feature type="binding site" evidence="4">
    <location>
        <position position="273"/>
    </location>
    <ligand>
        <name>Zn(2+)</name>
        <dbReference type="ChEBI" id="CHEBI:29105"/>
    </ligand>
</feature>
<dbReference type="InterPro" id="IPR003000">
    <property type="entry name" value="Sirtuin"/>
</dbReference>
<keyword evidence="4" id="KW-0479">Metal-binding</keyword>
<evidence type="ECO:0000256" key="4">
    <source>
        <dbReference type="PROSITE-ProRule" id="PRU00236"/>
    </source>
</evidence>
<keyword evidence="2" id="KW-0808">Transferase</keyword>
<feature type="domain" description="Deacetylase sirtuin-type" evidence="6">
    <location>
        <begin position="135"/>
        <end position="302"/>
    </location>
</feature>
<feature type="signal peptide" evidence="5">
    <location>
        <begin position="1"/>
        <end position="21"/>
    </location>
</feature>
<organism evidence="7">
    <name type="scientific">Mesocestoides corti</name>
    <name type="common">Flatworm</name>
    <dbReference type="NCBI Taxonomy" id="53468"/>
    <lineage>
        <taxon>Eukaryota</taxon>
        <taxon>Metazoa</taxon>
        <taxon>Spiralia</taxon>
        <taxon>Lophotrochozoa</taxon>
        <taxon>Platyhelminthes</taxon>
        <taxon>Cestoda</taxon>
        <taxon>Eucestoda</taxon>
        <taxon>Cyclophyllidea</taxon>
        <taxon>Mesocestoididae</taxon>
        <taxon>Mesocestoides</taxon>
    </lineage>
</organism>
<dbReference type="GO" id="GO:0002039">
    <property type="term" value="F:p53 binding"/>
    <property type="evidence" value="ECO:0007669"/>
    <property type="project" value="TreeGrafter"/>
</dbReference>
<feature type="chain" id="PRO_5024434752" evidence="5">
    <location>
        <begin position="22"/>
        <end position="302"/>
    </location>
</feature>
<dbReference type="Gene3D" id="3.40.50.1220">
    <property type="entry name" value="TPP-binding domain"/>
    <property type="match status" value="2"/>
</dbReference>
<dbReference type="WBParaSite" id="MCU_006369-RB">
    <property type="protein sequence ID" value="MCU_006369-RB"/>
    <property type="gene ID" value="MCU_006369"/>
</dbReference>
<dbReference type="GO" id="GO:0005637">
    <property type="term" value="C:nuclear inner membrane"/>
    <property type="evidence" value="ECO:0007669"/>
    <property type="project" value="TreeGrafter"/>
</dbReference>
<protein>
    <submittedName>
        <fullName evidence="7">Deacetylase sirtuin-type domain-containing protein</fullName>
    </submittedName>
</protein>
<name>A0A5K3F8M0_MESCO</name>
<dbReference type="GO" id="GO:0005654">
    <property type="term" value="C:nucleoplasm"/>
    <property type="evidence" value="ECO:0007669"/>
    <property type="project" value="TreeGrafter"/>
</dbReference>
<dbReference type="InterPro" id="IPR026590">
    <property type="entry name" value="Ssirtuin_cat_dom"/>
</dbReference>
<dbReference type="PROSITE" id="PS50305">
    <property type="entry name" value="SIRTUIN"/>
    <property type="match status" value="1"/>
</dbReference>
<evidence type="ECO:0000256" key="1">
    <source>
        <dbReference type="ARBA" id="ARBA00001947"/>
    </source>
</evidence>
<dbReference type="PANTHER" id="PTHR11085:SF9">
    <property type="entry name" value="NAD-DEPENDENT PROTEIN DEACETYLASE SIRTUIN-1"/>
    <property type="match status" value="1"/>
</dbReference>
<sequence length="302" mass="34202">MCDRILKQLLVNLLPLNILYCYDGNESPPPPISTDPLPVPEPQKDPEEVVIVSDEDEEADSSDCEIISVTSATDEQEMKWRNLSRLNTLISEGYDNPRLLLTRIFGMSPSILPSDSASLWSILFSVLSEQPHRRRLKQFATLDSVVKLLRDRSRILVLTGAGISVSCGIPDFRSRDGVYARLARDYPDLKSPQNMFDMEFFMKNPYPFFKFARELFPGQFKPSFAHRFIKLLERKGKLLRNYTQNIDTLEQAAGITRVIQCHGSFATASCVTCQYQVPGEAVREAIMSQCVPRCPRCCPDQG</sequence>
<evidence type="ECO:0000259" key="6">
    <source>
        <dbReference type="PROSITE" id="PS50305"/>
    </source>
</evidence>
<keyword evidence="3" id="KW-0520">NAD</keyword>
<comment type="cofactor">
    <cofactor evidence="1">
        <name>Zn(2+)</name>
        <dbReference type="ChEBI" id="CHEBI:29105"/>
    </cofactor>
</comment>
<dbReference type="Pfam" id="PF02146">
    <property type="entry name" value="SIR2"/>
    <property type="match status" value="1"/>
</dbReference>
<evidence type="ECO:0000256" key="5">
    <source>
        <dbReference type="SAM" id="SignalP"/>
    </source>
</evidence>
<dbReference type="InterPro" id="IPR029035">
    <property type="entry name" value="DHS-like_NAD/FAD-binding_dom"/>
</dbReference>
<dbReference type="GO" id="GO:0017136">
    <property type="term" value="F:histone deacetylase activity, NAD-dependent"/>
    <property type="evidence" value="ECO:0007669"/>
    <property type="project" value="TreeGrafter"/>
</dbReference>
<dbReference type="GO" id="GO:0003714">
    <property type="term" value="F:transcription corepressor activity"/>
    <property type="evidence" value="ECO:0007669"/>
    <property type="project" value="TreeGrafter"/>
</dbReference>
<accession>A0A5K3F8M0</accession>
<dbReference type="AlphaFoldDB" id="A0A5K3F8M0"/>
<evidence type="ECO:0000256" key="2">
    <source>
        <dbReference type="ARBA" id="ARBA00022679"/>
    </source>
</evidence>
<evidence type="ECO:0000256" key="3">
    <source>
        <dbReference type="ARBA" id="ARBA00023027"/>
    </source>
</evidence>
<dbReference type="GO" id="GO:0046872">
    <property type="term" value="F:metal ion binding"/>
    <property type="evidence" value="ECO:0007669"/>
    <property type="project" value="UniProtKB-KW"/>
</dbReference>
<feature type="binding site" evidence="4">
    <location>
        <position position="294"/>
    </location>
    <ligand>
        <name>Zn(2+)</name>
        <dbReference type="ChEBI" id="CHEBI:29105"/>
    </ligand>
</feature>
<feature type="binding site" evidence="4">
    <location>
        <position position="298"/>
    </location>
    <ligand>
        <name>Zn(2+)</name>
        <dbReference type="ChEBI" id="CHEBI:29105"/>
    </ligand>
</feature>
<proteinExistence type="predicted"/>
<evidence type="ECO:0000313" key="7">
    <source>
        <dbReference type="WBParaSite" id="MCU_006369-RB"/>
    </source>
</evidence>
<dbReference type="InterPro" id="IPR050134">
    <property type="entry name" value="NAD-dep_sirtuin_deacylases"/>
</dbReference>
<dbReference type="PANTHER" id="PTHR11085">
    <property type="entry name" value="NAD-DEPENDENT PROTEIN DEACYLASE SIRTUIN-5, MITOCHONDRIAL-RELATED"/>
    <property type="match status" value="1"/>
</dbReference>
<dbReference type="GO" id="GO:0070403">
    <property type="term" value="F:NAD+ binding"/>
    <property type="evidence" value="ECO:0007669"/>
    <property type="project" value="InterPro"/>
</dbReference>
<dbReference type="GO" id="GO:0033553">
    <property type="term" value="C:rDNA heterochromatin"/>
    <property type="evidence" value="ECO:0007669"/>
    <property type="project" value="TreeGrafter"/>
</dbReference>
<dbReference type="SUPFAM" id="SSF52467">
    <property type="entry name" value="DHS-like NAD/FAD-binding domain"/>
    <property type="match status" value="1"/>
</dbReference>